<dbReference type="InterPro" id="IPR024134">
    <property type="entry name" value="SOD_Cu/Zn_/chaperone"/>
</dbReference>
<dbReference type="Proteomes" id="UP001082899">
    <property type="component" value="Unassembled WGS sequence"/>
</dbReference>
<name>A0ABT3ZNB0_9BURK</name>
<proteinExistence type="inferred from homology"/>
<evidence type="ECO:0000313" key="3">
    <source>
        <dbReference type="EMBL" id="MCY0387453.1"/>
    </source>
</evidence>
<comment type="caution">
    <text evidence="3">The sequence shown here is derived from an EMBL/GenBank/DDBJ whole genome shotgun (WGS) entry which is preliminary data.</text>
</comment>
<dbReference type="RefSeq" id="WP_267847194.1">
    <property type="nucleotide sequence ID" value="NZ_JAPMXC010000001.1"/>
</dbReference>
<dbReference type="InterPro" id="IPR036423">
    <property type="entry name" value="SOD-like_Cu/Zn_dom_sf"/>
</dbReference>
<organism evidence="3 4">
    <name type="scientific">Robbsia betulipollinis</name>
    <dbReference type="NCBI Taxonomy" id="2981849"/>
    <lineage>
        <taxon>Bacteria</taxon>
        <taxon>Pseudomonadati</taxon>
        <taxon>Pseudomonadota</taxon>
        <taxon>Betaproteobacteria</taxon>
        <taxon>Burkholderiales</taxon>
        <taxon>Burkholderiaceae</taxon>
        <taxon>Robbsia</taxon>
    </lineage>
</organism>
<evidence type="ECO:0000259" key="2">
    <source>
        <dbReference type="Pfam" id="PF00080"/>
    </source>
</evidence>
<evidence type="ECO:0000313" key="4">
    <source>
        <dbReference type="Proteomes" id="UP001082899"/>
    </source>
</evidence>
<keyword evidence="4" id="KW-1185">Reference proteome</keyword>
<comment type="similarity">
    <text evidence="1">Belongs to the Cu-Zn superoxide dismutase family.</text>
</comment>
<reference evidence="3" key="1">
    <citation type="submission" date="2022-11" db="EMBL/GenBank/DDBJ databases">
        <title>Robbsia betulipollinis sp. nov., isolated from pollen of birch (Betula pendula).</title>
        <authorList>
            <person name="Shi H."/>
            <person name="Ambika Manirajan B."/>
            <person name="Ratering S."/>
            <person name="Geissler-Plaum R."/>
            <person name="Schnell S."/>
        </authorList>
    </citation>
    <scope>NUCLEOTIDE SEQUENCE</scope>
    <source>
        <strain evidence="3">Bb-Pol-6</strain>
    </source>
</reference>
<dbReference type="Gene3D" id="2.60.40.200">
    <property type="entry name" value="Superoxide dismutase, copper/zinc binding domain"/>
    <property type="match status" value="1"/>
</dbReference>
<protein>
    <submittedName>
        <fullName evidence="3">Superoxide dismutase family protein</fullName>
    </submittedName>
</protein>
<accession>A0ABT3ZNB0</accession>
<dbReference type="Pfam" id="PF00080">
    <property type="entry name" value="Sod_Cu"/>
    <property type="match status" value="1"/>
</dbReference>
<dbReference type="EMBL" id="JAPMXC010000001">
    <property type="protein sequence ID" value="MCY0387453.1"/>
    <property type="molecule type" value="Genomic_DNA"/>
</dbReference>
<dbReference type="SUPFAM" id="SSF49329">
    <property type="entry name" value="Cu,Zn superoxide dismutase-like"/>
    <property type="match status" value="1"/>
</dbReference>
<sequence length="191" mass="19744">MQLGNWWGRAGRRHAAAWLTGAALSGCAILGPHERHAGAMLRPLDGSSVEGRVALAERVEGLQLTYDIVGLAPNTQHTVVIHAGGDCGGQGARDIGMRLTAGDVLPPGAGAPARYSPRLTRIWADGNGVAMGFFVLPGLTLDGVRSVVGRTLVIHSGVDEWDEADDAASDPSASANDDHAGRVLACGVIAR</sequence>
<evidence type="ECO:0000256" key="1">
    <source>
        <dbReference type="ARBA" id="ARBA00010457"/>
    </source>
</evidence>
<feature type="domain" description="Superoxide dismutase copper/zinc binding" evidence="2">
    <location>
        <begin position="49"/>
        <end position="189"/>
    </location>
</feature>
<dbReference type="PANTHER" id="PTHR10003">
    <property type="entry name" value="SUPEROXIDE DISMUTASE CU-ZN -RELATED"/>
    <property type="match status" value="1"/>
</dbReference>
<gene>
    <name evidence="3" type="ORF">OVY01_09435</name>
</gene>
<dbReference type="InterPro" id="IPR001424">
    <property type="entry name" value="SOD_Cu_Zn_dom"/>
</dbReference>